<evidence type="ECO:0000256" key="1">
    <source>
        <dbReference type="ARBA" id="ARBA00004141"/>
    </source>
</evidence>
<dbReference type="GO" id="GO:0016020">
    <property type="term" value="C:membrane"/>
    <property type="evidence" value="ECO:0007669"/>
    <property type="project" value="UniProtKB-SubCell"/>
</dbReference>
<feature type="transmembrane region" description="Helical" evidence="7">
    <location>
        <begin position="162"/>
        <end position="181"/>
    </location>
</feature>
<dbReference type="InterPro" id="IPR012677">
    <property type="entry name" value="Nucleotide-bd_a/b_plait_sf"/>
</dbReference>
<dbReference type="PANTHER" id="PTHR12246">
    <property type="entry name" value="PALMITOYLTRANSFERASE ZDHHC16"/>
    <property type="match status" value="1"/>
</dbReference>
<feature type="transmembrane region" description="Helical" evidence="7">
    <location>
        <begin position="295"/>
        <end position="318"/>
    </location>
</feature>
<dbReference type="Proteomes" id="UP001331761">
    <property type="component" value="Unassembled WGS sequence"/>
</dbReference>
<comment type="caution">
    <text evidence="9">The sequence shown here is derived from an EMBL/GenBank/DDBJ whole genome shotgun (WGS) entry which is preliminary data.</text>
</comment>
<dbReference type="SMART" id="SM00360">
    <property type="entry name" value="RRM"/>
    <property type="match status" value="1"/>
</dbReference>
<organism evidence="9 10">
    <name type="scientific">Trichostrongylus colubriformis</name>
    <name type="common">Black scour worm</name>
    <dbReference type="NCBI Taxonomy" id="6319"/>
    <lineage>
        <taxon>Eukaryota</taxon>
        <taxon>Metazoa</taxon>
        <taxon>Ecdysozoa</taxon>
        <taxon>Nematoda</taxon>
        <taxon>Chromadorea</taxon>
        <taxon>Rhabditida</taxon>
        <taxon>Rhabditina</taxon>
        <taxon>Rhabditomorpha</taxon>
        <taxon>Strongyloidea</taxon>
        <taxon>Trichostrongylidae</taxon>
        <taxon>Trichostrongylus</taxon>
    </lineage>
</organism>
<dbReference type="EMBL" id="WIXE01023609">
    <property type="protein sequence ID" value="KAK5966329.1"/>
    <property type="molecule type" value="Genomic_DNA"/>
</dbReference>
<keyword evidence="5 7" id="KW-0472">Membrane</keyword>
<comment type="domain">
    <text evidence="7">The DHHC domain is required for palmitoyltransferase activity.</text>
</comment>
<dbReference type="InterPro" id="IPR035979">
    <property type="entry name" value="RBD_domain_sf"/>
</dbReference>
<dbReference type="InterPro" id="IPR001594">
    <property type="entry name" value="Palmitoyltrfase_DHHC"/>
</dbReference>
<evidence type="ECO:0000256" key="6">
    <source>
        <dbReference type="ARBA" id="ARBA00023315"/>
    </source>
</evidence>
<keyword evidence="6 7" id="KW-0012">Acyltransferase</keyword>
<keyword evidence="10" id="KW-1185">Reference proteome</keyword>
<comment type="catalytic activity">
    <reaction evidence="7">
        <text>L-cysteinyl-[protein] + hexadecanoyl-CoA = S-hexadecanoyl-L-cysteinyl-[protein] + CoA</text>
        <dbReference type="Rhea" id="RHEA:36683"/>
        <dbReference type="Rhea" id="RHEA-COMP:10131"/>
        <dbReference type="Rhea" id="RHEA-COMP:11032"/>
        <dbReference type="ChEBI" id="CHEBI:29950"/>
        <dbReference type="ChEBI" id="CHEBI:57287"/>
        <dbReference type="ChEBI" id="CHEBI:57379"/>
        <dbReference type="ChEBI" id="CHEBI:74151"/>
        <dbReference type="EC" id="2.3.1.225"/>
    </reaction>
</comment>
<dbReference type="GO" id="GO:0003723">
    <property type="term" value="F:RNA binding"/>
    <property type="evidence" value="ECO:0007669"/>
    <property type="project" value="InterPro"/>
</dbReference>
<comment type="similarity">
    <text evidence="7">Belongs to the DHHC palmitoyltransferase family.</text>
</comment>
<feature type="transmembrane region" description="Helical" evidence="7">
    <location>
        <begin position="187"/>
        <end position="206"/>
    </location>
</feature>
<proteinExistence type="inferred from homology"/>
<comment type="subcellular location">
    <subcellularLocation>
        <location evidence="1">Membrane</location>
        <topology evidence="1">Multi-pass membrane protein</topology>
    </subcellularLocation>
</comment>
<dbReference type="SUPFAM" id="SSF54928">
    <property type="entry name" value="RNA-binding domain, RBD"/>
    <property type="match status" value="1"/>
</dbReference>
<dbReference type="InterPro" id="IPR000504">
    <property type="entry name" value="RRM_dom"/>
</dbReference>
<dbReference type="PROSITE" id="PS50216">
    <property type="entry name" value="DHHC"/>
    <property type="match status" value="1"/>
</dbReference>
<dbReference type="Pfam" id="PF01529">
    <property type="entry name" value="DHHC"/>
    <property type="match status" value="1"/>
</dbReference>
<protein>
    <recommendedName>
        <fullName evidence="7">Palmitoyltransferase</fullName>
        <ecNumber evidence="7">2.3.1.225</ecNumber>
    </recommendedName>
</protein>
<feature type="non-terminal residue" evidence="9">
    <location>
        <position position="1"/>
    </location>
</feature>
<accession>A0AAN8I9X1</accession>
<keyword evidence="3 7" id="KW-0812">Transmembrane</keyword>
<feature type="transmembrane region" description="Helical" evidence="7">
    <location>
        <begin position="338"/>
        <end position="364"/>
    </location>
</feature>
<dbReference type="Gene3D" id="3.30.70.330">
    <property type="match status" value="1"/>
</dbReference>
<feature type="domain" description="RRM" evidence="8">
    <location>
        <begin position="11"/>
        <end position="81"/>
    </location>
</feature>
<dbReference type="EC" id="2.3.1.225" evidence="7"/>
<evidence type="ECO:0000256" key="7">
    <source>
        <dbReference type="RuleBase" id="RU079119"/>
    </source>
</evidence>
<keyword evidence="4 7" id="KW-1133">Transmembrane helix</keyword>
<evidence type="ECO:0000313" key="9">
    <source>
        <dbReference type="EMBL" id="KAK5966329.1"/>
    </source>
</evidence>
<reference evidence="9 10" key="1">
    <citation type="submission" date="2019-10" db="EMBL/GenBank/DDBJ databases">
        <title>Assembly and Annotation for the nematode Trichostrongylus colubriformis.</title>
        <authorList>
            <person name="Martin J."/>
        </authorList>
    </citation>
    <scope>NUCLEOTIDE SEQUENCE [LARGE SCALE GENOMIC DNA]</scope>
    <source>
        <strain evidence="9">G859</strain>
        <tissue evidence="9">Whole worm</tissue>
    </source>
</reference>
<name>A0AAN8I9X1_TRICO</name>
<evidence type="ECO:0000256" key="3">
    <source>
        <dbReference type="ARBA" id="ARBA00022692"/>
    </source>
</evidence>
<evidence type="ECO:0000256" key="4">
    <source>
        <dbReference type="ARBA" id="ARBA00022989"/>
    </source>
</evidence>
<dbReference type="CDD" id="cd12418">
    <property type="entry name" value="RRM_Aly_REF_like"/>
    <property type="match status" value="1"/>
</dbReference>
<evidence type="ECO:0000259" key="8">
    <source>
        <dbReference type="SMART" id="SM00360"/>
    </source>
</evidence>
<sequence length="566" mass="64376">LGSSNPNKTVRINISNLAPSVVSSDLEELFVNYRIEAATVNYNESGVSVGTGDIYLRRSDAENVINDFKGVALDGQVIAVKVLAEEEGAEVLVADQGRRKGSYSMKGQFQTKSRFGGLLRFIGIRKSEECDTQPVVEVIEAPNWKANIDWKKKEAVLPRNRLLHWGPLIALSITFYIGIVSSYFAVLWWPLISLGGVLNILVFLFWNYSTIMNLSRASFVGPGHVPLEWQPPDEEISSKEPIDTLLQWCEPCSGYKVPRSHHCSHCGRCSMKMDHHCPWINNCVGHRNHALFVRFLVSAVIGCIHALVILIAAFYHAIHFNYYYRYGNGTEPLIFLTFWSLIGMVIASAFAFGVVVGVGGLLYLQLKYIKNNKTGIEEYIVTLSMKSRGVSEQKAVSYRKEEECDWEEFIYPYDLGWKRNFREVLFSWSGETTGNGVWWPVRKGCDQFSLSREQLRQKALKRYLSRIVVVSKNFRGGIFGSMCLGCRLFICQPISEEPRLKISVNEEYVVTRGQRGWLYGYKVDDEKMKGWFPRVCIRFTDKYPFQMEEKTASIVGTSKGIRDISL</sequence>
<keyword evidence="2 7" id="KW-0808">Transferase</keyword>
<gene>
    <name evidence="9" type="ORF">GCK32_011914</name>
</gene>
<evidence type="ECO:0000313" key="10">
    <source>
        <dbReference type="Proteomes" id="UP001331761"/>
    </source>
</evidence>
<evidence type="ECO:0000256" key="5">
    <source>
        <dbReference type="ARBA" id="ARBA00023136"/>
    </source>
</evidence>
<evidence type="ECO:0000256" key="2">
    <source>
        <dbReference type="ARBA" id="ARBA00022679"/>
    </source>
</evidence>
<dbReference type="AlphaFoldDB" id="A0AAN8I9X1"/>
<dbReference type="GO" id="GO:0019706">
    <property type="term" value="F:protein-cysteine S-palmitoyltransferase activity"/>
    <property type="evidence" value="ECO:0007669"/>
    <property type="project" value="UniProtKB-EC"/>
</dbReference>
<dbReference type="InterPro" id="IPR039859">
    <property type="entry name" value="PFA4/ZDH16/20/ERF2-like"/>
</dbReference>